<dbReference type="EMBL" id="JBBPBK010000012">
    <property type="protein sequence ID" value="KAK9273112.1"/>
    <property type="molecule type" value="Genomic_DNA"/>
</dbReference>
<comment type="caution">
    <text evidence="1">The sequence shown here is derived from an EMBL/GenBank/DDBJ whole genome shotgun (WGS) entry which is preliminary data.</text>
</comment>
<sequence>MERAFQPRTKWPGLLTSLGNGLFSENYSENSVRNALPCTFLGLWLEFNGLPNCGEHATSPYACMRHWNQVSLHMFFTVCIMKKKEEDEKQRGNKSQGWCHGGWHFYYEE</sequence>
<dbReference type="AlphaFoldDB" id="A0AAP0NK07"/>
<evidence type="ECO:0000313" key="1">
    <source>
        <dbReference type="EMBL" id="KAK9273112.1"/>
    </source>
</evidence>
<name>A0AAP0NK07_LIQFO</name>
<evidence type="ECO:0000313" key="2">
    <source>
        <dbReference type="Proteomes" id="UP001415857"/>
    </source>
</evidence>
<keyword evidence="2" id="KW-1185">Reference proteome</keyword>
<gene>
    <name evidence="1" type="ORF">L1049_017919</name>
</gene>
<accession>A0AAP0NK07</accession>
<dbReference type="Proteomes" id="UP001415857">
    <property type="component" value="Unassembled WGS sequence"/>
</dbReference>
<organism evidence="1 2">
    <name type="scientific">Liquidambar formosana</name>
    <name type="common">Formosan gum</name>
    <dbReference type="NCBI Taxonomy" id="63359"/>
    <lineage>
        <taxon>Eukaryota</taxon>
        <taxon>Viridiplantae</taxon>
        <taxon>Streptophyta</taxon>
        <taxon>Embryophyta</taxon>
        <taxon>Tracheophyta</taxon>
        <taxon>Spermatophyta</taxon>
        <taxon>Magnoliopsida</taxon>
        <taxon>eudicotyledons</taxon>
        <taxon>Gunneridae</taxon>
        <taxon>Pentapetalae</taxon>
        <taxon>Saxifragales</taxon>
        <taxon>Altingiaceae</taxon>
        <taxon>Liquidambar</taxon>
    </lineage>
</organism>
<reference evidence="1 2" key="1">
    <citation type="journal article" date="2024" name="Plant J.">
        <title>Genome sequences and population genomics reveal climatic adaptation and genomic divergence between two closely related sweetgum species.</title>
        <authorList>
            <person name="Xu W.Q."/>
            <person name="Ren C.Q."/>
            <person name="Zhang X.Y."/>
            <person name="Comes H.P."/>
            <person name="Liu X.H."/>
            <person name="Li Y.G."/>
            <person name="Kettle C.J."/>
            <person name="Jalonen R."/>
            <person name="Gaisberger H."/>
            <person name="Ma Y.Z."/>
            <person name="Qiu Y.X."/>
        </authorList>
    </citation>
    <scope>NUCLEOTIDE SEQUENCE [LARGE SCALE GENOMIC DNA]</scope>
    <source>
        <strain evidence="1">Hangzhou</strain>
    </source>
</reference>
<proteinExistence type="predicted"/>
<protein>
    <submittedName>
        <fullName evidence="1">Uncharacterized protein</fullName>
    </submittedName>
</protein>